<evidence type="ECO:0000313" key="2">
    <source>
        <dbReference type="Proteomes" id="UP000799764"/>
    </source>
</evidence>
<reference evidence="1" key="1">
    <citation type="journal article" date="2020" name="Stud. Mycol.">
        <title>101 Dothideomycetes genomes: a test case for predicting lifestyles and emergence of pathogens.</title>
        <authorList>
            <person name="Haridas S."/>
            <person name="Albert R."/>
            <person name="Binder M."/>
            <person name="Bloem J."/>
            <person name="Labutti K."/>
            <person name="Salamov A."/>
            <person name="Andreopoulos B."/>
            <person name="Baker S."/>
            <person name="Barry K."/>
            <person name="Bills G."/>
            <person name="Bluhm B."/>
            <person name="Cannon C."/>
            <person name="Castanera R."/>
            <person name="Culley D."/>
            <person name="Daum C."/>
            <person name="Ezra D."/>
            <person name="Gonzalez J."/>
            <person name="Henrissat B."/>
            <person name="Kuo A."/>
            <person name="Liang C."/>
            <person name="Lipzen A."/>
            <person name="Lutzoni F."/>
            <person name="Magnuson J."/>
            <person name="Mondo S."/>
            <person name="Nolan M."/>
            <person name="Ohm R."/>
            <person name="Pangilinan J."/>
            <person name="Park H.-J."/>
            <person name="Ramirez L."/>
            <person name="Alfaro M."/>
            <person name="Sun H."/>
            <person name="Tritt A."/>
            <person name="Yoshinaga Y."/>
            <person name="Zwiers L.-H."/>
            <person name="Turgeon B."/>
            <person name="Goodwin S."/>
            <person name="Spatafora J."/>
            <person name="Crous P."/>
            <person name="Grigoriev I."/>
        </authorList>
    </citation>
    <scope>NUCLEOTIDE SEQUENCE</scope>
    <source>
        <strain evidence="1">CBS 690.94</strain>
    </source>
</reference>
<accession>A0A9P4PDS6</accession>
<sequence>MLRFLAAKVDLVCGLETKIMLTVNPRKVWFTGKIASAGPSQYPVDRSFFGRFARGANIYRWIDNATIHVDARSRSGRAVMGVRYGHGVSKRSLRMVVDQGLEQTIEFRFAFGVHWVCETKSCRG</sequence>
<protein>
    <submittedName>
        <fullName evidence="1">Uncharacterized protein</fullName>
    </submittedName>
</protein>
<organism evidence="1 2">
    <name type="scientific">Karstenula rhodostoma CBS 690.94</name>
    <dbReference type="NCBI Taxonomy" id="1392251"/>
    <lineage>
        <taxon>Eukaryota</taxon>
        <taxon>Fungi</taxon>
        <taxon>Dikarya</taxon>
        <taxon>Ascomycota</taxon>
        <taxon>Pezizomycotina</taxon>
        <taxon>Dothideomycetes</taxon>
        <taxon>Pleosporomycetidae</taxon>
        <taxon>Pleosporales</taxon>
        <taxon>Massarineae</taxon>
        <taxon>Didymosphaeriaceae</taxon>
        <taxon>Karstenula</taxon>
    </lineage>
</organism>
<dbReference type="EMBL" id="MU001503">
    <property type="protein sequence ID" value="KAF2443185.1"/>
    <property type="molecule type" value="Genomic_DNA"/>
</dbReference>
<evidence type="ECO:0000313" key="1">
    <source>
        <dbReference type="EMBL" id="KAF2443185.1"/>
    </source>
</evidence>
<proteinExistence type="predicted"/>
<gene>
    <name evidence="1" type="ORF">P171DRAFT_433492</name>
</gene>
<dbReference type="AlphaFoldDB" id="A0A9P4PDS6"/>
<comment type="caution">
    <text evidence="1">The sequence shown here is derived from an EMBL/GenBank/DDBJ whole genome shotgun (WGS) entry which is preliminary data.</text>
</comment>
<name>A0A9P4PDS6_9PLEO</name>
<dbReference type="Proteomes" id="UP000799764">
    <property type="component" value="Unassembled WGS sequence"/>
</dbReference>
<keyword evidence="2" id="KW-1185">Reference proteome</keyword>